<comment type="caution">
    <text evidence="1">The sequence shown here is derived from an EMBL/GenBank/DDBJ whole genome shotgun (WGS) entry which is preliminary data.</text>
</comment>
<gene>
    <name evidence="1" type="ORF">BSZ32_00950</name>
</gene>
<sequence>MKRFYGLWEGIIQLPRPPPPPFDIDTMEPVEPPWQAIKEWIPDDEPDLNWFNQERKPAGDDSRQYDQSLAWQPTEIPLGDGRTLVLDLT</sequence>
<organism evidence="1 2">
    <name type="scientific">Rubritalea profundi</name>
    <dbReference type="NCBI Taxonomy" id="1658618"/>
    <lineage>
        <taxon>Bacteria</taxon>
        <taxon>Pseudomonadati</taxon>
        <taxon>Verrucomicrobiota</taxon>
        <taxon>Verrucomicrobiia</taxon>
        <taxon>Verrucomicrobiales</taxon>
        <taxon>Rubritaleaceae</taxon>
        <taxon>Rubritalea</taxon>
    </lineage>
</organism>
<dbReference type="RefSeq" id="WP_105041688.1">
    <property type="nucleotide sequence ID" value="NZ_MQWA01000001.1"/>
</dbReference>
<name>A0A2S7TYK8_9BACT</name>
<dbReference type="Proteomes" id="UP000239907">
    <property type="component" value="Unassembled WGS sequence"/>
</dbReference>
<dbReference type="AlphaFoldDB" id="A0A2S7TYK8"/>
<dbReference type="EMBL" id="MQWA01000001">
    <property type="protein sequence ID" value="PQJ27204.1"/>
    <property type="molecule type" value="Genomic_DNA"/>
</dbReference>
<keyword evidence="2" id="KW-1185">Reference proteome</keyword>
<proteinExistence type="predicted"/>
<evidence type="ECO:0000313" key="1">
    <source>
        <dbReference type="EMBL" id="PQJ27204.1"/>
    </source>
</evidence>
<protein>
    <submittedName>
        <fullName evidence="1">Uncharacterized protein</fullName>
    </submittedName>
</protein>
<reference evidence="1 2" key="1">
    <citation type="submission" date="2016-12" db="EMBL/GenBank/DDBJ databases">
        <title>Study of bacterial adaptation to deep sea.</title>
        <authorList>
            <person name="Song J."/>
            <person name="Yoshizawa S."/>
            <person name="Kogure K."/>
        </authorList>
    </citation>
    <scope>NUCLEOTIDE SEQUENCE [LARGE SCALE GENOMIC DNA]</scope>
    <source>
        <strain evidence="1 2">SAORIC-165</strain>
    </source>
</reference>
<accession>A0A2S7TYK8</accession>
<evidence type="ECO:0000313" key="2">
    <source>
        <dbReference type="Proteomes" id="UP000239907"/>
    </source>
</evidence>